<evidence type="ECO:0000256" key="6">
    <source>
        <dbReference type="ARBA" id="ARBA00022692"/>
    </source>
</evidence>
<keyword evidence="13" id="KW-1185">Reference proteome</keyword>
<dbReference type="InterPro" id="IPR003661">
    <property type="entry name" value="HisK_dim/P_dom"/>
</dbReference>
<dbReference type="SUPFAM" id="SSF55874">
    <property type="entry name" value="ATPase domain of HSP90 chaperone/DNA topoisomerase II/histidine kinase"/>
    <property type="match status" value="1"/>
</dbReference>
<evidence type="ECO:0000256" key="3">
    <source>
        <dbReference type="ARBA" id="ARBA00005887"/>
    </source>
</evidence>
<feature type="domain" description="Histidine kinase" evidence="11">
    <location>
        <begin position="473"/>
        <end position="687"/>
    </location>
</feature>
<dbReference type="Gene3D" id="1.10.3430.10">
    <property type="entry name" value="Ammonium transporter AmtB like domains"/>
    <property type="match status" value="1"/>
</dbReference>
<evidence type="ECO:0000256" key="10">
    <source>
        <dbReference type="RuleBase" id="RU362002"/>
    </source>
</evidence>
<evidence type="ECO:0000256" key="2">
    <source>
        <dbReference type="ARBA" id="ARBA00004141"/>
    </source>
</evidence>
<dbReference type="InterPro" id="IPR004358">
    <property type="entry name" value="Sig_transdc_His_kin-like_C"/>
</dbReference>
<feature type="transmembrane region" description="Helical" evidence="10">
    <location>
        <begin position="160"/>
        <end position="181"/>
    </location>
</feature>
<name>A0ABQ1KC49_9GAMM</name>
<dbReference type="EMBL" id="BMIJ01000003">
    <property type="protein sequence ID" value="GGB92205.1"/>
    <property type="molecule type" value="Genomic_DNA"/>
</dbReference>
<dbReference type="Gene3D" id="1.10.287.130">
    <property type="match status" value="1"/>
</dbReference>
<feature type="transmembrane region" description="Helical" evidence="10">
    <location>
        <begin position="265"/>
        <end position="283"/>
    </location>
</feature>
<dbReference type="InterPro" id="IPR036890">
    <property type="entry name" value="HATPase_C_sf"/>
</dbReference>
<dbReference type="InterPro" id="IPR024041">
    <property type="entry name" value="NH4_transpt_AmtB-like_dom"/>
</dbReference>
<dbReference type="CDD" id="cd00082">
    <property type="entry name" value="HisKA"/>
    <property type="match status" value="1"/>
</dbReference>
<keyword evidence="7 10" id="KW-1133">Transmembrane helix</keyword>
<dbReference type="PANTHER" id="PTHR11730:SF6">
    <property type="entry name" value="AMMONIUM TRANSPORTER"/>
    <property type="match status" value="1"/>
</dbReference>
<feature type="transmembrane region" description="Helical" evidence="10">
    <location>
        <begin position="118"/>
        <end position="140"/>
    </location>
</feature>
<feature type="transmembrane region" description="Helical" evidence="10">
    <location>
        <begin position="289"/>
        <end position="307"/>
    </location>
</feature>
<dbReference type="InterPro" id="IPR003594">
    <property type="entry name" value="HATPase_dom"/>
</dbReference>
<dbReference type="SMART" id="SM00387">
    <property type="entry name" value="HATPase_c"/>
    <property type="match status" value="1"/>
</dbReference>
<evidence type="ECO:0000259" key="11">
    <source>
        <dbReference type="PROSITE" id="PS50109"/>
    </source>
</evidence>
<dbReference type="Gene3D" id="3.30.565.10">
    <property type="entry name" value="Histidine kinase-like ATPase, C-terminal domain"/>
    <property type="match status" value="1"/>
</dbReference>
<dbReference type="Pfam" id="PF02518">
    <property type="entry name" value="HATPase_c"/>
    <property type="match status" value="1"/>
</dbReference>
<dbReference type="PRINTS" id="PR00344">
    <property type="entry name" value="BCTRLSENSOR"/>
</dbReference>
<evidence type="ECO:0000256" key="5">
    <source>
        <dbReference type="ARBA" id="ARBA00022553"/>
    </source>
</evidence>
<dbReference type="InterPro" id="IPR029020">
    <property type="entry name" value="Ammonium/urea_transptr"/>
</dbReference>
<organism evidence="12 13">
    <name type="scientific">Marinobacterium zhoushanense</name>
    <dbReference type="NCBI Taxonomy" id="1679163"/>
    <lineage>
        <taxon>Bacteria</taxon>
        <taxon>Pseudomonadati</taxon>
        <taxon>Pseudomonadota</taxon>
        <taxon>Gammaproteobacteria</taxon>
        <taxon>Oceanospirillales</taxon>
        <taxon>Oceanospirillaceae</taxon>
        <taxon>Marinobacterium</taxon>
    </lineage>
</organism>
<sequence>MAIDDIDVFWVLLCACLVWIMQAGFLCLETGLTRSKNNINVALKNICDNATSIFLFWLVGFSIAFGAPFTAPFAVSGNFYLFQSTDNHLNAFFVFQAVFCSTCCTIVSGAAAERLRFIMYPVLVTIIAGLIYPVAVNAGWGGLLIHNGEGFLVDLGFYDFAGSSIVHSTGGWVALALVIIVGPRIGRFGRDGQVRQIQGSNLTLSSLGVLILWFGWMGFNGGSAYNFSSDIGIILSNTLIAGSASLVITLLIISQRSGSPSAEDLFNGALGGLVGITASANCVSSLEAVLIGAGSALSALLASRLLLRFKIDDVVGAVPVHLAAGIWGTLAVGLFGDLEIIASDLSRLEQIQAQLMGILFIAVWAFGTSYLFISAINRVFPFRVPREDESVGLNISEHGASSELYELIAFMKYQSDTGNMSSDAPTDQFTETGIIGMAYNHVMDTLRIKEERLRESNTLLEAANEELRAYDHLVAHDLKNPLSVIHSYAAMIEADGENHQARQQYVARIRRSSEDALQIIRELLNFARASNEIDQAESIDLQELIYNTKIQLDALIAERKPQFDIQCSKRTLWFNSFALQQVLVNLVSNAIKYTPEDEQPQVTIRSRQEGDYDLVEVEDRGIGIPKEQLTKLFEKHSRLHSANTRRSGYGLGLYHVRKLIRAGGGEIDVHSEPEVGCCFTLRLKCAPPSQAQQDLPEAENG</sequence>
<comment type="caution">
    <text evidence="12">The sequence shown here is derived from an EMBL/GenBank/DDBJ whole genome shotgun (WGS) entry which is preliminary data.</text>
</comment>
<dbReference type="PANTHER" id="PTHR11730">
    <property type="entry name" value="AMMONIUM TRANSPORTER"/>
    <property type="match status" value="1"/>
</dbReference>
<dbReference type="InterPro" id="IPR005467">
    <property type="entry name" value="His_kinase_dom"/>
</dbReference>
<dbReference type="SUPFAM" id="SSF47384">
    <property type="entry name" value="Homodimeric domain of signal transducing histidine kinase"/>
    <property type="match status" value="1"/>
</dbReference>
<dbReference type="Pfam" id="PF00512">
    <property type="entry name" value="HisKA"/>
    <property type="match status" value="1"/>
</dbReference>
<evidence type="ECO:0000256" key="4">
    <source>
        <dbReference type="ARBA" id="ARBA00022448"/>
    </source>
</evidence>
<keyword evidence="4 10" id="KW-0813">Transport</keyword>
<feature type="transmembrane region" description="Helical" evidence="10">
    <location>
        <begin position="49"/>
        <end position="71"/>
    </location>
</feature>
<feature type="transmembrane region" description="Helical" evidence="10">
    <location>
        <begin position="314"/>
        <end position="335"/>
    </location>
</feature>
<evidence type="ECO:0000313" key="12">
    <source>
        <dbReference type="EMBL" id="GGB92205.1"/>
    </source>
</evidence>
<feature type="transmembrane region" description="Helical" evidence="10">
    <location>
        <begin position="355"/>
        <end position="376"/>
    </location>
</feature>
<comment type="catalytic activity">
    <reaction evidence="1">
        <text>ATP + protein L-histidine = ADP + protein N-phospho-L-histidine.</text>
        <dbReference type="EC" id="2.7.13.3"/>
    </reaction>
</comment>
<dbReference type="InterPro" id="IPR036097">
    <property type="entry name" value="HisK_dim/P_sf"/>
</dbReference>
<evidence type="ECO:0000256" key="7">
    <source>
        <dbReference type="ARBA" id="ARBA00022989"/>
    </source>
</evidence>
<feature type="transmembrane region" description="Helical" evidence="10">
    <location>
        <begin position="91"/>
        <end position="111"/>
    </location>
</feature>
<feature type="transmembrane region" description="Helical" evidence="10">
    <location>
        <begin position="231"/>
        <end position="253"/>
    </location>
</feature>
<dbReference type="InterPro" id="IPR018047">
    <property type="entry name" value="Ammonium_transpt_CS"/>
</dbReference>
<evidence type="ECO:0000256" key="9">
    <source>
        <dbReference type="ARBA" id="ARBA00023177"/>
    </source>
</evidence>
<dbReference type="Pfam" id="PF00909">
    <property type="entry name" value="Ammonium_transp"/>
    <property type="match status" value="1"/>
</dbReference>
<comment type="subcellular location">
    <subcellularLocation>
        <location evidence="10">Cell membrane</location>
        <topology evidence="10">Multi-pass membrane protein</topology>
    </subcellularLocation>
    <subcellularLocation>
        <location evidence="2">Membrane</location>
        <topology evidence="2">Multi-pass membrane protein</topology>
    </subcellularLocation>
</comment>
<dbReference type="InterPro" id="IPR001905">
    <property type="entry name" value="Ammonium_transpt"/>
</dbReference>
<evidence type="ECO:0000256" key="8">
    <source>
        <dbReference type="ARBA" id="ARBA00023136"/>
    </source>
</evidence>
<keyword evidence="8 10" id="KW-0472">Membrane</keyword>
<evidence type="ECO:0000313" key="13">
    <source>
        <dbReference type="Proteomes" id="UP000629025"/>
    </source>
</evidence>
<dbReference type="PROSITE" id="PS50109">
    <property type="entry name" value="HIS_KIN"/>
    <property type="match status" value="1"/>
</dbReference>
<feature type="transmembrane region" description="Helical" evidence="10">
    <location>
        <begin position="202"/>
        <end position="219"/>
    </location>
</feature>
<keyword evidence="6 10" id="KW-0812">Transmembrane</keyword>
<dbReference type="RefSeq" id="WP_188747417.1">
    <property type="nucleotide sequence ID" value="NZ_BMIJ01000003.1"/>
</dbReference>
<keyword evidence="5" id="KW-0597">Phosphoprotein</keyword>
<dbReference type="SMART" id="SM00388">
    <property type="entry name" value="HisKA"/>
    <property type="match status" value="1"/>
</dbReference>
<proteinExistence type="inferred from homology"/>
<comment type="similarity">
    <text evidence="3 10">Belongs to the ammonia transporter channel (TC 1.A.11.2) family.</text>
</comment>
<keyword evidence="9 10" id="KW-0924">Ammonia transport</keyword>
<dbReference type="NCBIfam" id="TIGR00836">
    <property type="entry name" value="amt"/>
    <property type="match status" value="1"/>
</dbReference>
<dbReference type="SUPFAM" id="SSF111352">
    <property type="entry name" value="Ammonium transporter"/>
    <property type="match status" value="1"/>
</dbReference>
<dbReference type="Proteomes" id="UP000629025">
    <property type="component" value="Unassembled WGS sequence"/>
</dbReference>
<dbReference type="PROSITE" id="PS01219">
    <property type="entry name" value="AMMONIUM_TRANSP"/>
    <property type="match status" value="1"/>
</dbReference>
<evidence type="ECO:0000256" key="1">
    <source>
        <dbReference type="ARBA" id="ARBA00000085"/>
    </source>
</evidence>
<gene>
    <name evidence="12" type="ORF">GCM10011352_17830</name>
</gene>
<reference evidence="13" key="1">
    <citation type="journal article" date="2019" name="Int. J. Syst. Evol. Microbiol.">
        <title>The Global Catalogue of Microorganisms (GCM) 10K type strain sequencing project: providing services to taxonomists for standard genome sequencing and annotation.</title>
        <authorList>
            <consortium name="The Broad Institute Genomics Platform"/>
            <consortium name="The Broad Institute Genome Sequencing Center for Infectious Disease"/>
            <person name="Wu L."/>
            <person name="Ma J."/>
        </authorList>
    </citation>
    <scope>NUCLEOTIDE SEQUENCE [LARGE SCALE GENOMIC DNA]</scope>
    <source>
        <strain evidence="13">CGMCC 1.15341</strain>
    </source>
</reference>
<accession>A0ABQ1KC49</accession>
<feature type="transmembrane region" description="Helical" evidence="10">
    <location>
        <begin position="6"/>
        <end position="28"/>
    </location>
</feature>
<protein>
    <recommendedName>
        <fullName evidence="10">Ammonium transporter</fullName>
    </recommendedName>
</protein>